<keyword evidence="4 8" id="KW-0805">Transcription regulation</keyword>
<evidence type="ECO:0000256" key="3">
    <source>
        <dbReference type="ARBA" id="ARBA00019612"/>
    </source>
</evidence>
<evidence type="ECO:0000256" key="4">
    <source>
        <dbReference type="ARBA" id="ARBA00023015"/>
    </source>
</evidence>
<keyword evidence="6 8" id="KW-0539">Nucleus</keyword>
<comment type="subcellular location">
    <subcellularLocation>
        <location evidence="1 8">Nucleus</location>
    </subcellularLocation>
</comment>
<evidence type="ECO:0000256" key="2">
    <source>
        <dbReference type="ARBA" id="ARBA00009814"/>
    </source>
</evidence>
<dbReference type="InterPro" id="IPR019095">
    <property type="entry name" value="Mediator_Med18"/>
</dbReference>
<dbReference type="OrthoDB" id="5348092at2759"/>
<dbReference type="Proteomes" id="UP000019375">
    <property type="component" value="Unassembled WGS sequence"/>
</dbReference>
<comment type="similarity">
    <text evidence="2 8">Belongs to the Mediator complex subunit 18 family.</text>
</comment>
<accession>A0A8J2T6D2</accession>
<dbReference type="GO" id="GO:0006357">
    <property type="term" value="P:regulation of transcription by RNA polymerase II"/>
    <property type="evidence" value="ECO:0007669"/>
    <property type="project" value="InterPro"/>
</dbReference>
<evidence type="ECO:0000256" key="7">
    <source>
        <dbReference type="ARBA" id="ARBA00032012"/>
    </source>
</evidence>
<dbReference type="EMBL" id="HG316456">
    <property type="protein sequence ID" value="CDF88883.1"/>
    <property type="molecule type" value="Genomic_DNA"/>
</dbReference>
<organism evidence="9 10">
    <name type="scientific">Zygosaccharomyces bailii (strain CLIB 213 / ATCC 58445 / CBS 680 / BCRC 21525 / NBRC 1098 / NCYC 1416 / NRRL Y-2227)</name>
    <dbReference type="NCBI Taxonomy" id="1333698"/>
    <lineage>
        <taxon>Eukaryota</taxon>
        <taxon>Fungi</taxon>
        <taxon>Dikarya</taxon>
        <taxon>Ascomycota</taxon>
        <taxon>Saccharomycotina</taxon>
        <taxon>Saccharomycetes</taxon>
        <taxon>Saccharomycetales</taxon>
        <taxon>Saccharomycetaceae</taxon>
        <taxon>Zygosaccharomyces</taxon>
    </lineage>
</organism>
<dbReference type="Pfam" id="PF09637">
    <property type="entry name" value="Med18"/>
    <property type="match status" value="1"/>
</dbReference>
<evidence type="ECO:0000313" key="10">
    <source>
        <dbReference type="Proteomes" id="UP000019375"/>
    </source>
</evidence>
<sequence>MVQQLALFDSIDDESYELFIATITTLSGNPPVLFARISTAWKPNDAFDIDRVNSKNQLVEPTRIKLNKAIPLSLLHHQTPLSYTLPKDLARDHLPIDTSFVTSLLHGYSSNDSELQQNDTSWSLNISDIPAAGSRKVSMQSISESVILATGGKDCSISTFMNELGYVSEYQYSTIGVKFHLKHELIVELQKIWDVTSGSSEQITQGGFLIKAYINVNKATDIERISQAETTLLALQKELQGYIDLIMPDRKAMDSRLNYI</sequence>
<name>A0A8J2T6D2_ZYGB2</name>
<proteinExistence type="inferred from homology"/>
<evidence type="ECO:0000256" key="5">
    <source>
        <dbReference type="ARBA" id="ARBA00023163"/>
    </source>
</evidence>
<evidence type="ECO:0000256" key="1">
    <source>
        <dbReference type="ARBA" id="ARBA00004123"/>
    </source>
</evidence>
<reference evidence="10" key="1">
    <citation type="journal article" date="2013" name="Genome Announc.">
        <title>Genome sequence of the food spoilage yeast Zygosaccharomyces bailii CLIB 213(T).</title>
        <authorList>
            <person name="Galeote V."/>
            <person name="Bigey F."/>
            <person name="Devillers H."/>
            <person name="Neuveglise C."/>
            <person name="Dequin S."/>
        </authorList>
    </citation>
    <scope>NUCLEOTIDE SEQUENCE [LARGE SCALE GENOMIC DNA]</scope>
    <source>
        <strain evidence="10">CLIB 213 / ATCC 58445 / CBS 680 / CCRC 21525 / NBRC 1098 / NCYC 1416 / NRRL Y-2227</strain>
    </source>
</reference>
<comment type="subunit">
    <text evidence="8">Component of the Mediator complex.</text>
</comment>
<dbReference type="AlphaFoldDB" id="A0A8J2T6D2"/>
<dbReference type="GO" id="GO:0006369">
    <property type="term" value="P:termination of RNA polymerase II transcription"/>
    <property type="evidence" value="ECO:0007669"/>
    <property type="project" value="TreeGrafter"/>
</dbReference>
<dbReference type="Gene3D" id="2.40.320.10">
    <property type="entry name" value="Hypothetical Protein Pfu-838710-001"/>
    <property type="match status" value="1"/>
</dbReference>
<protein>
    <recommendedName>
        <fullName evidence="3 8">Mediator of RNA polymerase II transcription subunit 18</fullName>
    </recommendedName>
    <alternativeName>
        <fullName evidence="7 8">Mediator complex subunit 18</fullName>
    </alternativeName>
</protein>
<dbReference type="PANTHER" id="PTHR13321:SF2">
    <property type="entry name" value="MEDIATOR OF RNA POLYMERASE II TRANSCRIPTION SUBUNIT 18"/>
    <property type="match status" value="1"/>
</dbReference>
<evidence type="ECO:0000313" key="9">
    <source>
        <dbReference type="EMBL" id="CDF88883.1"/>
    </source>
</evidence>
<evidence type="ECO:0000256" key="6">
    <source>
        <dbReference type="ARBA" id="ARBA00023242"/>
    </source>
</evidence>
<gene>
    <name evidence="8" type="primary">MED18</name>
    <name evidence="9" type="ORF">BN860_04104g</name>
</gene>
<comment type="function">
    <text evidence="8">Component of the Mediator complex, a coactivator involved in the regulated transcription of nearly all RNA polymerase II-dependent genes. Mediator functions as a bridge to convey information from gene-specific regulatory proteins to the basal RNA polymerase II transcription machinery. Mediator is recruited to promoters by direct interactions with regulatory proteins and serves as a scaffold for the assembly of a functional preinitiation complex with RNA polymerase II and the general transcription factors.</text>
</comment>
<dbReference type="GO" id="GO:0016592">
    <property type="term" value="C:mediator complex"/>
    <property type="evidence" value="ECO:0007669"/>
    <property type="project" value="InterPro"/>
</dbReference>
<dbReference type="GO" id="GO:0003712">
    <property type="term" value="F:transcription coregulator activity"/>
    <property type="evidence" value="ECO:0007669"/>
    <property type="project" value="InterPro"/>
</dbReference>
<keyword evidence="8" id="KW-0010">Activator</keyword>
<keyword evidence="10" id="KW-1185">Reference proteome</keyword>
<dbReference type="PANTHER" id="PTHR13321">
    <property type="entry name" value="MEDIATOR OF RNA POLYMERASE II TRANSCRIPTION, SUBUNIT 18"/>
    <property type="match status" value="1"/>
</dbReference>
<dbReference type="GO" id="GO:0070847">
    <property type="term" value="C:core mediator complex"/>
    <property type="evidence" value="ECO:0007669"/>
    <property type="project" value="TreeGrafter"/>
</dbReference>
<keyword evidence="5 8" id="KW-0804">Transcription</keyword>
<evidence type="ECO:0000256" key="8">
    <source>
        <dbReference type="RuleBase" id="RU364150"/>
    </source>
</evidence>